<gene>
    <name evidence="4" type="ORF">KUDE01_027152</name>
</gene>
<evidence type="ECO:0000259" key="3">
    <source>
        <dbReference type="PROSITE" id="PS50966"/>
    </source>
</evidence>
<dbReference type="PROSITE" id="PS50966">
    <property type="entry name" value="ZF_SWIM"/>
    <property type="match status" value="1"/>
</dbReference>
<accession>A0AAD9BBJ3</accession>
<feature type="region of interest" description="Disordered" evidence="2">
    <location>
        <begin position="657"/>
        <end position="695"/>
    </location>
</feature>
<comment type="caution">
    <text evidence="4">The sequence shown here is derived from an EMBL/GenBank/DDBJ whole genome shotgun (WGS) entry which is preliminary data.</text>
</comment>
<evidence type="ECO:0000313" key="5">
    <source>
        <dbReference type="Proteomes" id="UP001228049"/>
    </source>
</evidence>
<keyword evidence="1" id="KW-0863">Zinc-finger</keyword>
<feature type="compositionally biased region" description="Polar residues" evidence="2">
    <location>
        <begin position="657"/>
        <end position="667"/>
    </location>
</feature>
<dbReference type="InterPro" id="IPR007527">
    <property type="entry name" value="Znf_SWIM"/>
</dbReference>
<keyword evidence="5" id="KW-1185">Reference proteome</keyword>
<proteinExistence type="predicted"/>
<evidence type="ECO:0000256" key="2">
    <source>
        <dbReference type="SAM" id="MobiDB-lite"/>
    </source>
</evidence>
<dbReference type="EMBL" id="JASDAP010000026">
    <property type="protein sequence ID" value="KAK1879029.1"/>
    <property type="molecule type" value="Genomic_DNA"/>
</dbReference>
<dbReference type="Pfam" id="PF04434">
    <property type="entry name" value="SWIM"/>
    <property type="match status" value="1"/>
</dbReference>
<dbReference type="PANTHER" id="PTHR35385">
    <property type="entry name" value="PROTEIN B, PUTATIVE-RELATED-RELATED"/>
    <property type="match status" value="1"/>
</dbReference>
<feature type="domain" description="SWIM-type" evidence="3">
    <location>
        <begin position="603"/>
        <end position="634"/>
    </location>
</feature>
<reference evidence="4" key="1">
    <citation type="submission" date="2023-04" db="EMBL/GenBank/DDBJ databases">
        <title>Chromosome-level genome of Chaenocephalus aceratus.</title>
        <authorList>
            <person name="Park H."/>
        </authorList>
    </citation>
    <scope>NUCLEOTIDE SEQUENCE</scope>
    <source>
        <strain evidence="4">DE</strain>
        <tissue evidence="4">Muscle</tissue>
    </source>
</reference>
<organism evidence="4 5">
    <name type="scientific">Dissostichus eleginoides</name>
    <name type="common">Patagonian toothfish</name>
    <name type="synonym">Dissostichus amissus</name>
    <dbReference type="NCBI Taxonomy" id="100907"/>
    <lineage>
        <taxon>Eukaryota</taxon>
        <taxon>Metazoa</taxon>
        <taxon>Chordata</taxon>
        <taxon>Craniata</taxon>
        <taxon>Vertebrata</taxon>
        <taxon>Euteleostomi</taxon>
        <taxon>Actinopterygii</taxon>
        <taxon>Neopterygii</taxon>
        <taxon>Teleostei</taxon>
        <taxon>Neoteleostei</taxon>
        <taxon>Acanthomorphata</taxon>
        <taxon>Eupercaria</taxon>
        <taxon>Perciformes</taxon>
        <taxon>Notothenioidei</taxon>
        <taxon>Nototheniidae</taxon>
        <taxon>Dissostichus</taxon>
    </lineage>
</organism>
<evidence type="ECO:0000256" key="1">
    <source>
        <dbReference type="PROSITE-ProRule" id="PRU00325"/>
    </source>
</evidence>
<dbReference type="Proteomes" id="UP001228049">
    <property type="component" value="Unassembled WGS sequence"/>
</dbReference>
<dbReference type="GO" id="GO:0008270">
    <property type="term" value="F:zinc ion binding"/>
    <property type="evidence" value="ECO:0007669"/>
    <property type="project" value="UniProtKB-KW"/>
</dbReference>
<keyword evidence="1" id="KW-0479">Metal-binding</keyword>
<dbReference type="AlphaFoldDB" id="A0AAD9BBJ3"/>
<evidence type="ECO:0000313" key="4">
    <source>
        <dbReference type="EMBL" id="KAK1879029.1"/>
    </source>
</evidence>
<dbReference type="PANTHER" id="PTHR35385:SF2">
    <property type="entry name" value="PROTEIN B, PUTATIVE-RELATED"/>
    <property type="match status" value="1"/>
</dbReference>
<keyword evidence="1" id="KW-0862">Zinc</keyword>
<sequence length="816" mass="91737">MISAVNAFKAKLGVWISHLGNRRLHHFPNLEKMSQAIEDKEAFHPEQFCSHLDKVANEFSRSLGWLPGEFRYHVCQYEEVVSLGDHTGFEATLRLDVHTVEQVKEWVQKLKGSSGVTWRVDVTRPRLGKRVLFKASYKCQHRVNPRAAKSSKNTCCQAKMHTTLKSTRGEMKSEDPHMPDLPFKVIIINRHNHNLFVADAIRHRDVGEKANNILTGLFEIGHTSTSALAVLKHDLQMEYGQRYVYVSANREICPDLPYVQKLFHKVCREEYGTQTGPTMLAALKLQVEIYNNKCNDTCALLGTTSQGAPLVVVCSPLMKKVHQLKHSGELCFIDSSGNMDRENCRVFLLLTHSCAGGLPLGILLCQSEDEQTIAQGLEQLKQVVGDKGFAGRGHEGPQLVITDDCRAERGALRKAFPKATLLLCSFHLLQAVWRWLWSKESGVTHGDRPALFAIVKEMLYCQEIGSVDRLYSEARGHPVAASYEKFLRYLDRLYARRECWALSYRGSFLTRGNNTNNFAEAAMRVLKDKILQRTKAFNLPQLFDLLTSRLETYYEARIVDVALGRWESFQRAKFLPEDGNIAASHIQQIEDKKFVVKGSTQTYDVDMDLELCSCPAGQTGAPCKHQAAVMKHYSCLSHSFLPINPEMRAELMKLTSAGTHEPSTTHQEQQDEGVLTEQAQPSRSVTGDRPQEDIASDDVSLVDNMMEEMKSRCQDPHFTAGLLAMAKQYNVLRSNPSKLLSAFHSFGKSGSLTSKRAAILRRAARRQGPMIGCQPTAVARRKSGAGSRRHLFSGRPVKQHRLSLAVALNTSHSKKH</sequence>
<name>A0AAD9BBJ3_DISEL</name>
<protein>
    <submittedName>
        <fullName evidence="4">Transposase</fullName>
    </submittedName>
</protein>